<feature type="region of interest" description="Disordered" evidence="2">
    <location>
        <begin position="190"/>
        <end position="226"/>
    </location>
</feature>
<dbReference type="GO" id="GO:0000812">
    <property type="term" value="C:Swr1 complex"/>
    <property type="evidence" value="ECO:0007669"/>
    <property type="project" value="TreeGrafter"/>
</dbReference>
<accession>A0A7J7IZ66</accession>
<dbReference type="Pfam" id="PF05499">
    <property type="entry name" value="DMAP1"/>
    <property type="match status" value="1"/>
</dbReference>
<name>A0A7J7IZ66_BUGNE</name>
<dbReference type="PANTHER" id="PTHR12855:SF10">
    <property type="entry name" value="DNA METHYLTRANSFERASE 1-ASSOCIATED PROTEIN 1"/>
    <property type="match status" value="1"/>
</dbReference>
<dbReference type="GO" id="GO:0000122">
    <property type="term" value="P:negative regulation of transcription by RNA polymerase II"/>
    <property type="evidence" value="ECO:0007669"/>
    <property type="project" value="TreeGrafter"/>
</dbReference>
<dbReference type="OrthoDB" id="19740at2759"/>
<dbReference type="Proteomes" id="UP000593567">
    <property type="component" value="Unassembled WGS sequence"/>
</dbReference>
<dbReference type="GO" id="GO:0006338">
    <property type="term" value="P:chromatin remodeling"/>
    <property type="evidence" value="ECO:0007669"/>
    <property type="project" value="InterPro"/>
</dbReference>
<dbReference type="InterPro" id="IPR027109">
    <property type="entry name" value="Swc4/Dmap1"/>
</dbReference>
<dbReference type="InterPro" id="IPR008468">
    <property type="entry name" value="DMAP1"/>
</dbReference>
<dbReference type="AlphaFoldDB" id="A0A7J7IZ66"/>
<gene>
    <name evidence="4" type="ORF">EB796_022482</name>
</gene>
<feature type="domain" description="DNA methyltransferase 1-associated 1" evidence="3">
    <location>
        <begin position="83"/>
        <end position="170"/>
    </location>
</feature>
<keyword evidence="1" id="KW-0175">Coiled coil</keyword>
<keyword evidence="5" id="KW-1185">Reference proteome</keyword>
<evidence type="ECO:0000256" key="1">
    <source>
        <dbReference type="SAM" id="Coils"/>
    </source>
</evidence>
<sequence length="241" mass="27572">MFDADHERRRKQQLINLYDRTEEEVDEEFDLLAELKRIEMRKKEREKKAADLQKLISAAETQGGETKKADRKQSIVIPHHKKKHHGHVKRDSILKLPNSVGQKKMKAIEHVLDELGIEVAPMPTEEIISSYNELRQDIVLLYELKLALANCEYDLQTLKHRLETLAPERKVELPEGLVNTHKKLLPVISAPSGAPDTSSSHPTIERSISESIDLTATGAPNRKRRAAMEQGNILKKIKQKY</sequence>
<evidence type="ECO:0000313" key="4">
    <source>
        <dbReference type="EMBL" id="KAF6019179.1"/>
    </source>
</evidence>
<dbReference type="GO" id="GO:0003714">
    <property type="term" value="F:transcription corepressor activity"/>
    <property type="evidence" value="ECO:0007669"/>
    <property type="project" value="TreeGrafter"/>
</dbReference>
<proteinExistence type="predicted"/>
<comment type="caution">
    <text evidence="4">The sequence shown here is derived from an EMBL/GenBank/DDBJ whole genome shotgun (WGS) entry which is preliminary data.</text>
</comment>
<dbReference type="GO" id="GO:0006281">
    <property type="term" value="P:DNA repair"/>
    <property type="evidence" value="ECO:0007669"/>
    <property type="project" value="InterPro"/>
</dbReference>
<reference evidence="4" key="1">
    <citation type="submission" date="2020-06" db="EMBL/GenBank/DDBJ databases">
        <title>Draft genome of Bugula neritina, a colonial animal packing powerful symbionts and potential medicines.</title>
        <authorList>
            <person name="Rayko M."/>
        </authorList>
    </citation>
    <scope>NUCLEOTIDE SEQUENCE [LARGE SCALE GENOMIC DNA]</scope>
    <source>
        <strain evidence="4">Kwan_BN1</strain>
    </source>
</reference>
<evidence type="ECO:0000256" key="2">
    <source>
        <dbReference type="SAM" id="MobiDB-lite"/>
    </source>
</evidence>
<evidence type="ECO:0000259" key="3">
    <source>
        <dbReference type="Pfam" id="PF05499"/>
    </source>
</evidence>
<feature type="coiled-coil region" evidence="1">
    <location>
        <begin position="4"/>
        <end position="62"/>
    </location>
</feature>
<dbReference type="PANTHER" id="PTHR12855">
    <property type="entry name" value="DNA METHYLTRANSFERASE 1-ASSOCIATED PROTEIN 1 FAMILY MEMBER"/>
    <property type="match status" value="1"/>
</dbReference>
<organism evidence="4 5">
    <name type="scientific">Bugula neritina</name>
    <name type="common">Brown bryozoan</name>
    <name type="synonym">Sertularia neritina</name>
    <dbReference type="NCBI Taxonomy" id="10212"/>
    <lineage>
        <taxon>Eukaryota</taxon>
        <taxon>Metazoa</taxon>
        <taxon>Spiralia</taxon>
        <taxon>Lophotrochozoa</taxon>
        <taxon>Bryozoa</taxon>
        <taxon>Gymnolaemata</taxon>
        <taxon>Cheilostomatida</taxon>
        <taxon>Flustrina</taxon>
        <taxon>Buguloidea</taxon>
        <taxon>Bugulidae</taxon>
        <taxon>Bugula</taxon>
    </lineage>
</organism>
<dbReference type="GO" id="GO:0035267">
    <property type="term" value="C:NuA4 histone acetyltransferase complex"/>
    <property type="evidence" value="ECO:0007669"/>
    <property type="project" value="InterPro"/>
</dbReference>
<evidence type="ECO:0000313" key="5">
    <source>
        <dbReference type="Proteomes" id="UP000593567"/>
    </source>
</evidence>
<dbReference type="EMBL" id="VXIV02003250">
    <property type="protein sequence ID" value="KAF6019179.1"/>
    <property type="molecule type" value="Genomic_DNA"/>
</dbReference>
<protein>
    <submittedName>
        <fullName evidence="4">DMAP1</fullName>
    </submittedName>
</protein>